<gene>
    <name evidence="1" type="ORF">CTRU02_214004</name>
</gene>
<keyword evidence="2" id="KW-1185">Reference proteome</keyword>
<dbReference type="Proteomes" id="UP000805649">
    <property type="component" value="Unassembled WGS sequence"/>
</dbReference>
<name>A0ACC3YHA9_COLTU</name>
<evidence type="ECO:0000313" key="1">
    <source>
        <dbReference type="EMBL" id="KAL0931269.1"/>
    </source>
</evidence>
<proteinExistence type="predicted"/>
<sequence length="657" mass="74072">MRLLNTRTLKLQEFASHAPAYAILSHTWGSEEVVYQEMVHDSPQTQLKEGYRKIAGCCKLALSHGFDWVWVDTCCIDKSSSAELSEAINSMFQWYQQASICFAYLADVPYFVEAPFLKMMTSKMFAGDEFSALKNGWGSFTSSRWFSRGWTLQELLAPRLVSFHASDWSLIGTKHDLASLLEDVTQISQLALEGNSLKGFSVRTRMQWAAGRTTTRTEDMAYCLLGIFDINMPLLYGEGNRAFQRLQEEIFNQTEDYSLLLWSSFLFPNIGARDTSVFAAEPKDFTDLRFSRRFCPTLEVENIPKGLIFQHTFKLFDKPENILIPNRKLIEDNIYQDDNPTYSDIEGRTHIFAFDSPIMSARGILITMLLNMLPSVVSDEHEWLAWTSLNIRFGDLSYGICIGLKKEGKALEKGTKAARMRPQWLYLVPENMLQQFEPSSIYLRATPSTVENNSSQSIPTASNIWYGRGEVEFDYIGTNVPEKIIRAYPSSAFKGSWRAKLPYAFSFTGNGSNLLQPLGFDCVWAFIIEFGERKGLGALPSIVLLVGIELETMPGRLYQTPDGSHLISMEDWTKLRGWHCDLVPVPKTETIDTMHAQLGCQEGFLQSLSSNLSGPVAIIQSGSRIVGAVASADGNRLKVKITVYTKSTKSREEGVLE</sequence>
<evidence type="ECO:0000313" key="2">
    <source>
        <dbReference type="Proteomes" id="UP000805649"/>
    </source>
</evidence>
<accession>A0ACC3YHA9</accession>
<reference evidence="1 2" key="1">
    <citation type="journal article" date="2020" name="Phytopathology">
        <title>Genome Sequence Resources of Colletotrichum truncatum, C. plurivorum, C. musicola, and C. sojae: Four Species Pathogenic to Soybean (Glycine max).</title>
        <authorList>
            <person name="Rogerio F."/>
            <person name="Boufleur T.R."/>
            <person name="Ciampi-Guillardi M."/>
            <person name="Sukno S.A."/>
            <person name="Thon M.R."/>
            <person name="Massola Junior N.S."/>
            <person name="Baroncelli R."/>
        </authorList>
    </citation>
    <scope>NUCLEOTIDE SEQUENCE [LARGE SCALE GENOMIC DNA]</scope>
    <source>
        <strain evidence="1 2">CMES1059</strain>
    </source>
</reference>
<dbReference type="EMBL" id="VUJX02000010">
    <property type="protein sequence ID" value="KAL0931269.1"/>
    <property type="molecule type" value="Genomic_DNA"/>
</dbReference>
<protein>
    <submittedName>
        <fullName evidence="1">HET domain-containing protein</fullName>
    </submittedName>
</protein>
<organism evidence="1 2">
    <name type="scientific">Colletotrichum truncatum</name>
    <name type="common">Anthracnose fungus</name>
    <name type="synonym">Colletotrichum capsici</name>
    <dbReference type="NCBI Taxonomy" id="5467"/>
    <lineage>
        <taxon>Eukaryota</taxon>
        <taxon>Fungi</taxon>
        <taxon>Dikarya</taxon>
        <taxon>Ascomycota</taxon>
        <taxon>Pezizomycotina</taxon>
        <taxon>Sordariomycetes</taxon>
        <taxon>Hypocreomycetidae</taxon>
        <taxon>Glomerellales</taxon>
        <taxon>Glomerellaceae</taxon>
        <taxon>Colletotrichum</taxon>
        <taxon>Colletotrichum truncatum species complex</taxon>
    </lineage>
</organism>
<comment type="caution">
    <text evidence="1">The sequence shown here is derived from an EMBL/GenBank/DDBJ whole genome shotgun (WGS) entry which is preliminary data.</text>
</comment>